<dbReference type="CDD" id="cd00093">
    <property type="entry name" value="HTH_XRE"/>
    <property type="match status" value="1"/>
</dbReference>
<dbReference type="KEGG" id="splu:LK06_032240"/>
<dbReference type="EMBL" id="CP022433">
    <property type="protein sequence ID" value="ASN22692.1"/>
    <property type="molecule type" value="Genomic_DNA"/>
</dbReference>
<dbReference type="OrthoDB" id="4176749at2"/>
<protein>
    <submittedName>
        <fullName evidence="3">XRE family transcriptional regulator</fullName>
    </submittedName>
</protein>
<gene>
    <name evidence="3" type="ORF">LK07_00035</name>
</gene>
<evidence type="ECO:0000313" key="4">
    <source>
        <dbReference type="Proteomes" id="UP000031501"/>
    </source>
</evidence>
<sequence>MTRSPAGSVSDRPFAHLAEHLTALRRAARLPQRALADTANISRGAVQRAESGTAAPSPTVLDAYLRACGAGPASTARALLLRSRGRAAHRDKLRELRAPAPAFIHDKRDLALALAEAYERAGAPSLGDARLAPGRKPLPRTTAWRIVNRKGLPATTEQLVTFLTACGIRPAEQRPYLDAYQRITTDRGTRPTPPRTQRIARRIHRTPLAYGGTDTEVSYELTATTAALARLVPARVLEEAFTTALQQYADREAHRNGTTPPDWITTTHILDRLAATPFIARAPDHANDSGADLVLHTSDGSTMIIQAKRHSRPTRPDALAPTPAPTDRAA</sequence>
<feature type="domain" description="HTH cro/C1-type" evidence="2">
    <location>
        <begin position="21"/>
        <end position="76"/>
    </location>
</feature>
<feature type="compositionally biased region" description="Low complexity" evidence="1">
    <location>
        <begin position="316"/>
        <end position="330"/>
    </location>
</feature>
<dbReference type="Pfam" id="PF13560">
    <property type="entry name" value="HTH_31"/>
    <property type="match status" value="1"/>
</dbReference>
<dbReference type="RefSeq" id="WP_043432650.1">
    <property type="nucleotide sequence ID" value="NZ_CP021080.1"/>
</dbReference>
<dbReference type="InterPro" id="IPR010982">
    <property type="entry name" value="Lambda_DNA-bd_dom_sf"/>
</dbReference>
<proteinExistence type="predicted"/>
<feature type="region of interest" description="Disordered" evidence="1">
    <location>
        <begin position="307"/>
        <end position="330"/>
    </location>
</feature>
<reference evidence="3 4" key="1">
    <citation type="submission" date="2017-07" db="EMBL/GenBank/DDBJ databases">
        <title>Genome sequence of Streptomyces pluripotens MUSC 137T.</title>
        <authorList>
            <person name="Ser H.-L."/>
            <person name="Lee L.-H."/>
        </authorList>
    </citation>
    <scope>NUCLEOTIDE SEQUENCE [LARGE SCALE GENOMIC DNA]</scope>
    <source>
        <strain evidence="3 4">MUSC 137</strain>
    </source>
</reference>
<evidence type="ECO:0000259" key="2">
    <source>
        <dbReference type="PROSITE" id="PS50943"/>
    </source>
</evidence>
<name>A0A221NS03_9ACTN</name>
<dbReference type="Gene3D" id="1.10.260.40">
    <property type="entry name" value="lambda repressor-like DNA-binding domains"/>
    <property type="match status" value="1"/>
</dbReference>
<dbReference type="SUPFAM" id="SSF47413">
    <property type="entry name" value="lambda repressor-like DNA-binding domains"/>
    <property type="match status" value="1"/>
</dbReference>
<dbReference type="PROSITE" id="PS50943">
    <property type="entry name" value="HTH_CROC1"/>
    <property type="match status" value="1"/>
</dbReference>
<dbReference type="InterPro" id="IPR001387">
    <property type="entry name" value="Cro/C1-type_HTH"/>
</dbReference>
<dbReference type="SMART" id="SM00530">
    <property type="entry name" value="HTH_XRE"/>
    <property type="match status" value="1"/>
</dbReference>
<keyword evidence="4" id="KW-1185">Reference proteome</keyword>
<evidence type="ECO:0000313" key="3">
    <source>
        <dbReference type="EMBL" id="ASN22692.1"/>
    </source>
</evidence>
<dbReference type="AlphaFoldDB" id="A0A221NS03"/>
<organism evidence="3 4">
    <name type="scientific">Streptomyces pluripotens</name>
    <dbReference type="NCBI Taxonomy" id="1355015"/>
    <lineage>
        <taxon>Bacteria</taxon>
        <taxon>Bacillati</taxon>
        <taxon>Actinomycetota</taxon>
        <taxon>Actinomycetes</taxon>
        <taxon>Kitasatosporales</taxon>
        <taxon>Streptomycetaceae</taxon>
        <taxon>Streptomyces</taxon>
    </lineage>
</organism>
<dbReference type="Proteomes" id="UP000031501">
    <property type="component" value="Chromosome"/>
</dbReference>
<accession>A0A221NS03</accession>
<dbReference type="GO" id="GO:0003677">
    <property type="term" value="F:DNA binding"/>
    <property type="evidence" value="ECO:0007669"/>
    <property type="project" value="InterPro"/>
</dbReference>
<evidence type="ECO:0000256" key="1">
    <source>
        <dbReference type="SAM" id="MobiDB-lite"/>
    </source>
</evidence>